<dbReference type="InterPro" id="IPR029063">
    <property type="entry name" value="SAM-dependent_MTases_sf"/>
</dbReference>
<dbReference type="PANTHER" id="PTHR12049:SF7">
    <property type="entry name" value="PROTEIN ARGININE METHYLTRANSFERASE NDUFAF7, MITOCHONDRIAL"/>
    <property type="match status" value="1"/>
</dbReference>
<dbReference type="Pfam" id="PF02636">
    <property type="entry name" value="Methyltransf_28"/>
    <property type="match status" value="1"/>
</dbReference>
<name>A0A857D232_MICAE</name>
<dbReference type="InterPro" id="IPR038375">
    <property type="entry name" value="NDUFAF7_sf"/>
</dbReference>
<accession>A0A857D232</accession>
<evidence type="ECO:0000313" key="3">
    <source>
        <dbReference type="EMBL" id="QGZ89858.1"/>
    </source>
</evidence>
<dbReference type="SUPFAM" id="SSF53335">
    <property type="entry name" value="S-adenosyl-L-methionine-dependent methyltransferases"/>
    <property type="match status" value="1"/>
</dbReference>
<organism evidence="3 4">
    <name type="scientific">Microcystis aeruginosa FD4</name>
    <dbReference type="NCBI Taxonomy" id="2686288"/>
    <lineage>
        <taxon>Bacteria</taxon>
        <taxon>Bacillati</taxon>
        <taxon>Cyanobacteriota</taxon>
        <taxon>Cyanophyceae</taxon>
        <taxon>Oscillatoriophycideae</taxon>
        <taxon>Chroococcales</taxon>
        <taxon>Microcystaceae</taxon>
        <taxon>Microcystis</taxon>
    </lineage>
</organism>
<proteinExistence type="predicted"/>
<dbReference type="Proteomes" id="UP000438345">
    <property type="component" value="Chromosome"/>
</dbReference>
<dbReference type="PANTHER" id="PTHR12049">
    <property type="entry name" value="PROTEIN ARGININE METHYLTRANSFERASE NDUFAF7, MITOCHONDRIAL"/>
    <property type="match status" value="1"/>
</dbReference>
<dbReference type="Gene3D" id="3.40.50.12710">
    <property type="match status" value="1"/>
</dbReference>
<dbReference type="EMBL" id="CP046973">
    <property type="protein sequence ID" value="QGZ89858.1"/>
    <property type="molecule type" value="Genomic_DNA"/>
</dbReference>
<keyword evidence="1 3" id="KW-0489">Methyltransferase</keyword>
<sequence>MNLEAIILEEIKQSAAGRISFDRWMDLALYHPDYGYYTSGKVEIGSKGDFFTSSSLGADFGQLLAEQFVEMAEFLGNSRGFTLVEVGAGSGILAKDILDYLSDSYADFYQNLSYIIIEQSQKLRERQRATLAGYSPVSWQSWLDLADNSLVGCVFSNELIDAFPVHRVVIESGELREIYLGLGEPFQEIIGDLSSDRIKDYFDLVGINIPSPLYREGYQTEVNLLALDWLETVNQKLDRGYILTIDYGYTAEKYYHPQRSQGTLQCYRQHQRHDHPYLWVGEQDITTHVDFTALQRQGEKLGLKNLGFTQQGLFLMALGLGDRLNQLSQGKIDILTIFQRRDALHQLINPTGLGGFGVLIQGKGVEERILQGLNRVC</sequence>
<evidence type="ECO:0000256" key="2">
    <source>
        <dbReference type="ARBA" id="ARBA00022679"/>
    </source>
</evidence>
<evidence type="ECO:0000256" key="1">
    <source>
        <dbReference type="ARBA" id="ARBA00022603"/>
    </source>
</evidence>
<evidence type="ECO:0000313" key="4">
    <source>
        <dbReference type="Proteomes" id="UP000438345"/>
    </source>
</evidence>
<gene>
    <name evidence="3" type="ORF">GQR42_10090</name>
</gene>
<dbReference type="GO" id="GO:0035243">
    <property type="term" value="F:protein-arginine omega-N symmetric methyltransferase activity"/>
    <property type="evidence" value="ECO:0007669"/>
    <property type="project" value="TreeGrafter"/>
</dbReference>
<reference evidence="3 4" key="1">
    <citation type="submission" date="2019-12" db="EMBL/GenBank/DDBJ databases">
        <title>Complete genome sequence of Microcystis aeruginosa strain FD4.</title>
        <authorList>
            <person name="Urakawa H."/>
        </authorList>
    </citation>
    <scope>NUCLEOTIDE SEQUENCE [LARGE SCALE GENOMIC DNA]</scope>
    <source>
        <strain evidence="3 4">FD4</strain>
    </source>
</reference>
<keyword evidence="2 3" id="KW-0808">Transferase</keyword>
<dbReference type="AlphaFoldDB" id="A0A857D232"/>
<dbReference type="GO" id="GO:0032259">
    <property type="term" value="P:methylation"/>
    <property type="evidence" value="ECO:0007669"/>
    <property type="project" value="UniProtKB-KW"/>
</dbReference>
<dbReference type="InterPro" id="IPR003788">
    <property type="entry name" value="NDUFAF7"/>
</dbReference>
<dbReference type="RefSeq" id="WP_158199864.1">
    <property type="nucleotide sequence ID" value="NZ_CP046973.1"/>
</dbReference>
<protein>
    <submittedName>
        <fullName evidence="3">Class I SAM-dependent methyltransferase</fullName>
    </submittedName>
</protein>